<name>A0A1H9P9C3_9STRE</name>
<protein>
    <submittedName>
        <fullName evidence="1">Uncharacterized protein</fullName>
    </submittedName>
</protein>
<evidence type="ECO:0000313" key="1">
    <source>
        <dbReference type="EMBL" id="SER44796.1"/>
    </source>
</evidence>
<gene>
    <name evidence="1" type="ORF">SAMN04487840_10448</name>
</gene>
<dbReference type="AlphaFoldDB" id="A0A1H9P9C3"/>
<reference evidence="1 2" key="1">
    <citation type="submission" date="2016-10" db="EMBL/GenBank/DDBJ databases">
        <authorList>
            <person name="de Groot N.N."/>
        </authorList>
    </citation>
    <scope>NUCLEOTIDE SEQUENCE [LARGE SCALE GENOMIC DNA]</scope>
    <source>
        <strain evidence="1 2">VTM2R47</strain>
    </source>
</reference>
<dbReference type="EMBL" id="FOGM01000004">
    <property type="protein sequence ID" value="SER44796.1"/>
    <property type="molecule type" value="Genomic_DNA"/>
</dbReference>
<dbReference type="Proteomes" id="UP000182712">
    <property type="component" value="Unassembled WGS sequence"/>
</dbReference>
<sequence>MAINRVYVDPVKVLGNEIYVSSFEEVTGRQGDKPYYIYEIDSPKERSAFLIIDRVRTAPRINRLSKVKAFTGFSIESRDFTCGGKEYHDRVFVADGFEVE</sequence>
<proteinExistence type="predicted"/>
<dbReference type="RefSeq" id="WP_074627374.1">
    <property type="nucleotide sequence ID" value="NZ_FOGM01000004.1"/>
</dbReference>
<evidence type="ECO:0000313" key="2">
    <source>
        <dbReference type="Proteomes" id="UP000182712"/>
    </source>
</evidence>
<organism evidence="1 2">
    <name type="scientific">Streptococcus gallolyticus</name>
    <dbReference type="NCBI Taxonomy" id="315405"/>
    <lineage>
        <taxon>Bacteria</taxon>
        <taxon>Bacillati</taxon>
        <taxon>Bacillota</taxon>
        <taxon>Bacilli</taxon>
        <taxon>Lactobacillales</taxon>
        <taxon>Streptococcaceae</taxon>
        <taxon>Streptococcus</taxon>
    </lineage>
</organism>
<accession>A0A1H9P9C3</accession>